<protein>
    <recommendedName>
        <fullName evidence="3">Subtilisin</fullName>
    </recommendedName>
</protein>
<name>A0ABN9W2I5_9DINO</name>
<evidence type="ECO:0000313" key="1">
    <source>
        <dbReference type="EMBL" id="CAK0880261.1"/>
    </source>
</evidence>
<dbReference type="Proteomes" id="UP001189429">
    <property type="component" value="Unassembled WGS sequence"/>
</dbReference>
<sequence>MAATAGDYQKCNEFVQQSVVTAMGSADYQEDHFKVDKCFVGDLGESSSETGNAFDEFAQQFFVVAIGSADSNDGSYNVGSGYVHALDLTSPLASGAVRPTSTKSHGTTPIMLSQTCRFLLAPLRV</sequence>
<reference evidence="1" key="1">
    <citation type="submission" date="2023-10" db="EMBL/GenBank/DDBJ databases">
        <authorList>
            <person name="Chen Y."/>
            <person name="Shah S."/>
            <person name="Dougan E. K."/>
            <person name="Thang M."/>
            <person name="Chan C."/>
        </authorList>
    </citation>
    <scope>NUCLEOTIDE SEQUENCE [LARGE SCALE GENOMIC DNA]</scope>
</reference>
<dbReference type="EMBL" id="CAUYUJ010018057">
    <property type="protein sequence ID" value="CAK0880261.1"/>
    <property type="molecule type" value="Genomic_DNA"/>
</dbReference>
<evidence type="ECO:0008006" key="3">
    <source>
        <dbReference type="Google" id="ProtNLM"/>
    </source>
</evidence>
<accession>A0ABN9W2I5</accession>
<comment type="caution">
    <text evidence="1">The sequence shown here is derived from an EMBL/GenBank/DDBJ whole genome shotgun (WGS) entry which is preliminary data.</text>
</comment>
<gene>
    <name evidence="1" type="ORF">PCOR1329_LOCUS63464</name>
</gene>
<evidence type="ECO:0000313" key="2">
    <source>
        <dbReference type="Proteomes" id="UP001189429"/>
    </source>
</evidence>
<proteinExistence type="predicted"/>
<keyword evidence="2" id="KW-1185">Reference proteome</keyword>
<organism evidence="1 2">
    <name type="scientific">Prorocentrum cordatum</name>
    <dbReference type="NCBI Taxonomy" id="2364126"/>
    <lineage>
        <taxon>Eukaryota</taxon>
        <taxon>Sar</taxon>
        <taxon>Alveolata</taxon>
        <taxon>Dinophyceae</taxon>
        <taxon>Prorocentrales</taxon>
        <taxon>Prorocentraceae</taxon>
        <taxon>Prorocentrum</taxon>
    </lineage>
</organism>